<gene>
    <name evidence="2" type="ORF">DFP79_0563</name>
</gene>
<dbReference type="Pfam" id="PF09500">
    <property type="entry name" value="YiiD_C"/>
    <property type="match status" value="1"/>
</dbReference>
<organism evidence="2 3">
    <name type="scientific">Marinomonas balearica</name>
    <dbReference type="NCBI Taxonomy" id="491947"/>
    <lineage>
        <taxon>Bacteria</taxon>
        <taxon>Pseudomonadati</taxon>
        <taxon>Pseudomonadota</taxon>
        <taxon>Gammaproteobacteria</taxon>
        <taxon>Oceanospirillales</taxon>
        <taxon>Oceanospirillaceae</taxon>
        <taxon>Marinomonas</taxon>
    </lineage>
</organism>
<dbReference type="Gene3D" id="3.10.129.10">
    <property type="entry name" value="Hotdog Thioesterase"/>
    <property type="match status" value="1"/>
</dbReference>
<dbReference type="Proteomes" id="UP000294656">
    <property type="component" value="Unassembled WGS sequence"/>
</dbReference>
<dbReference type="InterPro" id="IPR029069">
    <property type="entry name" value="HotDog_dom_sf"/>
</dbReference>
<comment type="caution">
    <text evidence="2">The sequence shown here is derived from an EMBL/GenBank/DDBJ whole genome shotgun (WGS) entry which is preliminary data.</text>
</comment>
<evidence type="ECO:0000313" key="2">
    <source>
        <dbReference type="EMBL" id="TDO99578.1"/>
    </source>
</evidence>
<protein>
    <submittedName>
        <fullName evidence="2">Thioesterase domain-containing protein</fullName>
    </submittedName>
</protein>
<dbReference type="AlphaFoldDB" id="A0A4R6MD19"/>
<reference evidence="2 3" key="1">
    <citation type="submission" date="2019-03" db="EMBL/GenBank/DDBJ databases">
        <title>Genomic Encyclopedia of Type Strains, Phase III (KMG-III): the genomes of soil and plant-associated and newly described type strains.</title>
        <authorList>
            <person name="Whitman W."/>
        </authorList>
    </citation>
    <scope>NUCLEOTIDE SEQUENCE [LARGE SCALE GENOMIC DNA]</scope>
    <source>
        <strain evidence="2 3">CECT 7378</strain>
    </source>
</reference>
<dbReference type="InterPro" id="IPR012660">
    <property type="entry name" value="YiiD_C"/>
</dbReference>
<evidence type="ECO:0000313" key="3">
    <source>
        <dbReference type="Proteomes" id="UP000294656"/>
    </source>
</evidence>
<dbReference type="RefSeq" id="WP_133502427.1">
    <property type="nucleotide sequence ID" value="NZ_SNXC01000009.1"/>
</dbReference>
<dbReference type="OrthoDB" id="572024at2"/>
<keyword evidence="3" id="KW-1185">Reference proteome</keyword>
<name>A0A4R6MD19_9GAMM</name>
<dbReference type="SUPFAM" id="SSF54637">
    <property type="entry name" value="Thioesterase/thiol ester dehydrase-isomerase"/>
    <property type="match status" value="1"/>
</dbReference>
<dbReference type="EMBL" id="SNXC01000009">
    <property type="protein sequence ID" value="TDO99578.1"/>
    <property type="molecule type" value="Genomic_DNA"/>
</dbReference>
<accession>A0A4R6MD19</accession>
<sequence>MNLDAIPPLEKLGIELKHCNGVTAAFFLPYDGNQNDKNTVFAGSQYSALVIAGWYLVGVWAEQNSLGDKVAIKEGNVSYPKAAHSDVTVTARFDETPNKRPSGHYKSIVRIEARDEDGDLVSQLIADYRILL</sequence>
<feature type="domain" description="Thioesterase putative" evidence="1">
    <location>
        <begin position="4"/>
        <end position="95"/>
    </location>
</feature>
<evidence type="ECO:0000259" key="1">
    <source>
        <dbReference type="Pfam" id="PF09500"/>
    </source>
</evidence>
<proteinExistence type="predicted"/>